<protein>
    <submittedName>
        <fullName evidence="1">DUF4304 domain-containing protein</fullName>
    </submittedName>
</protein>
<evidence type="ECO:0000313" key="1">
    <source>
        <dbReference type="EMBL" id="TJZ80193.1"/>
    </source>
</evidence>
<keyword evidence="2" id="KW-1185">Reference proteome</keyword>
<accession>A0ABY2RP04</accession>
<dbReference type="InterPro" id="IPR025412">
    <property type="entry name" value="DUF4304"/>
</dbReference>
<dbReference type="Proteomes" id="UP000305109">
    <property type="component" value="Unassembled WGS sequence"/>
</dbReference>
<gene>
    <name evidence="1" type="ORF">FCG67_04790</name>
</gene>
<dbReference type="RefSeq" id="WP_136907601.1">
    <property type="nucleotide sequence ID" value="NZ_SUMD01000002.1"/>
</dbReference>
<reference evidence="1 2" key="1">
    <citation type="submission" date="2019-04" db="EMBL/GenBank/DDBJ databases">
        <title>Rhodococcus oryzae sp. nov., a novel actinomycete isolated from rhizosphere soil of rice (Oryza sativa L.).</title>
        <authorList>
            <person name="Li C."/>
        </authorList>
    </citation>
    <scope>NUCLEOTIDE SEQUENCE [LARGE SCALE GENOMIC DNA]</scope>
    <source>
        <strain evidence="1 2">NEAU-CX67</strain>
    </source>
</reference>
<comment type="caution">
    <text evidence="1">The sequence shown here is derived from an EMBL/GenBank/DDBJ whole genome shotgun (WGS) entry which is preliminary data.</text>
</comment>
<dbReference type="EMBL" id="SUMD01000002">
    <property type="protein sequence ID" value="TJZ80193.1"/>
    <property type="molecule type" value="Genomic_DNA"/>
</dbReference>
<dbReference type="Pfam" id="PF14137">
    <property type="entry name" value="DUF4304"/>
    <property type="match status" value="1"/>
</dbReference>
<organism evidence="1 2">
    <name type="scientific">Rhodococcus oryzae</name>
    <dbReference type="NCBI Taxonomy" id="2571143"/>
    <lineage>
        <taxon>Bacteria</taxon>
        <taxon>Bacillati</taxon>
        <taxon>Actinomycetota</taxon>
        <taxon>Actinomycetes</taxon>
        <taxon>Mycobacteriales</taxon>
        <taxon>Nocardiaceae</taxon>
        <taxon>Rhodococcus</taxon>
    </lineage>
</organism>
<proteinExistence type="predicted"/>
<evidence type="ECO:0000313" key="2">
    <source>
        <dbReference type="Proteomes" id="UP000305109"/>
    </source>
</evidence>
<name>A0ABY2RP04_9NOCA</name>
<sequence length="206" mass="23351">MEHPSAEHAFATLLGESAVPLLKEQGFRKRKLTFTRERDGLVDVINLQRSAGNSHESIRFYVNCGVYSVEFDRVIGRTPQQRPSEVDCQYRRRIESIATGIGPHVTMHADTDVPAAADELRAALTSALAVMGQLRGPDDIARSVGSDIDFDVLRYRLATRDESGAREQYIRARSRFGAEDRWPRLEEQFRKAADFYDVAILDREPR</sequence>